<evidence type="ECO:0000259" key="4">
    <source>
        <dbReference type="PROSITE" id="PS50268"/>
    </source>
</evidence>
<dbReference type="Pfam" id="PF00028">
    <property type="entry name" value="Cadherin"/>
    <property type="match status" value="1"/>
</dbReference>
<dbReference type="GO" id="GO:0007156">
    <property type="term" value="P:homophilic cell adhesion via plasma membrane adhesion molecules"/>
    <property type="evidence" value="ECO:0007669"/>
    <property type="project" value="InterPro"/>
</dbReference>
<feature type="region of interest" description="Disordered" evidence="2">
    <location>
        <begin position="141"/>
        <end position="184"/>
    </location>
</feature>
<dbReference type="PROSITE" id="PS00330">
    <property type="entry name" value="HEMOLYSIN_CALCIUM"/>
    <property type="match status" value="2"/>
</dbReference>
<evidence type="ECO:0000256" key="1">
    <source>
        <dbReference type="ARBA" id="ARBA00022837"/>
    </source>
</evidence>
<dbReference type="InterPro" id="IPR002035">
    <property type="entry name" value="VWF_A"/>
</dbReference>
<dbReference type="GO" id="GO:0016020">
    <property type="term" value="C:membrane"/>
    <property type="evidence" value="ECO:0007669"/>
    <property type="project" value="InterPro"/>
</dbReference>
<dbReference type="GO" id="GO:0005509">
    <property type="term" value="F:calcium ion binding"/>
    <property type="evidence" value="ECO:0007669"/>
    <property type="project" value="InterPro"/>
</dbReference>
<dbReference type="NCBIfam" id="NF033510">
    <property type="entry name" value="Ca_tandemer"/>
    <property type="match status" value="18"/>
</dbReference>
<evidence type="ECO:0000313" key="5">
    <source>
        <dbReference type="EMBL" id="ABZ78462.1"/>
    </source>
</evidence>
<dbReference type="EMBL" id="CP000931">
    <property type="protein sequence ID" value="ABZ78462.1"/>
    <property type="molecule type" value="Genomic_DNA"/>
</dbReference>
<dbReference type="PANTHER" id="PTHR34677">
    <property type="match status" value="1"/>
</dbReference>
<dbReference type="OrthoDB" id="8481600at2"/>
<dbReference type="Pfam" id="PF00353">
    <property type="entry name" value="HemolysinCabind"/>
    <property type="match status" value="3"/>
</dbReference>
<organism evidence="5 6">
    <name type="scientific">Shewanella halifaxensis (strain HAW-EB4)</name>
    <dbReference type="NCBI Taxonomy" id="458817"/>
    <lineage>
        <taxon>Bacteria</taxon>
        <taxon>Pseudomonadati</taxon>
        <taxon>Pseudomonadota</taxon>
        <taxon>Gammaproteobacteria</taxon>
        <taxon>Alteromonadales</taxon>
        <taxon>Shewanellaceae</taxon>
        <taxon>Shewanella</taxon>
    </lineage>
</organism>
<dbReference type="STRING" id="458817.Shal_3922"/>
<dbReference type="InterPro" id="IPR002126">
    <property type="entry name" value="Cadherin-like_dom"/>
</dbReference>
<dbReference type="Gene3D" id="2.60.40.10">
    <property type="entry name" value="Immunoglobulins"/>
    <property type="match status" value="18"/>
</dbReference>
<dbReference type="eggNOG" id="COG2911">
    <property type="taxonomic scope" value="Bacteria"/>
</dbReference>
<dbReference type="PRINTS" id="PR00313">
    <property type="entry name" value="CABNDNGRPT"/>
</dbReference>
<dbReference type="SMART" id="SM00112">
    <property type="entry name" value="CA"/>
    <property type="match status" value="1"/>
</dbReference>
<dbReference type="InterPro" id="IPR018511">
    <property type="entry name" value="Hemolysin-typ_Ca-bd_CS"/>
</dbReference>
<dbReference type="SUPFAM" id="SSF51120">
    <property type="entry name" value="beta-Roll"/>
    <property type="match status" value="1"/>
</dbReference>
<dbReference type="NCBIfam" id="NF012211">
    <property type="entry name" value="tand_rpt_95"/>
    <property type="match status" value="5"/>
</dbReference>
<keyword evidence="1" id="KW-0106">Calcium</keyword>
<dbReference type="CDD" id="cd11304">
    <property type="entry name" value="Cadherin_repeat"/>
    <property type="match status" value="1"/>
</dbReference>
<dbReference type="Proteomes" id="UP000001317">
    <property type="component" value="Chromosome"/>
</dbReference>
<dbReference type="PROSITE" id="PS50268">
    <property type="entry name" value="CADHERIN_2"/>
    <property type="match status" value="1"/>
</dbReference>
<reference evidence="5" key="1">
    <citation type="submission" date="2008-01" db="EMBL/GenBank/DDBJ databases">
        <title>Complete sequence of Shewanella halifaxensis HAW-EB4.</title>
        <authorList>
            <consortium name="US DOE Joint Genome Institute"/>
            <person name="Copeland A."/>
            <person name="Lucas S."/>
            <person name="Lapidus A."/>
            <person name="Glavina del Rio T."/>
            <person name="Dalin E."/>
            <person name="Tice H."/>
            <person name="Bruce D."/>
            <person name="Goodwin L."/>
            <person name="Pitluck S."/>
            <person name="Sims D."/>
            <person name="Brettin T."/>
            <person name="Detter J.C."/>
            <person name="Han C."/>
            <person name="Kuske C.R."/>
            <person name="Schmutz J."/>
            <person name="Larimer F."/>
            <person name="Land M."/>
            <person name="Hauser L."/>
            <person name="Kyrpides N."/>
            <person name="Kim E."/>
            <person name="Zhao J.-S."/>
            <person name="Richardson P."/>
        </authorList>
    </citation>
    <scope>NUCLEOTIDE SEQUENCE [LARGE SCALE GENOMIC DNA]</scope>
    <source>
        <strain evidence="5">HAW-EB4</strain>
    </source>
</reference>
<feature type="region of interest" description="Disordered" evidence="2">
    <location>
        <begin position="62"/>
        <end position="81"/>
    </location>
</feature>
<dbReference type="CDD" id="cd00198">
    <property type="entry name" value="vWFA"/>
    <property type="match status" value="1"/>
</dbReference>
<dbReference type="HOGENOM" id="CLU_223883_0_0_6"/>
<dbReference type="Pfam" id="PF13519">
    <property type="entry name" value="VWA_2"/>
    <property type="match status" value="1"/>
</dbReference>
<dbReference type="InterPro" id="IPR049826">
    <property type="entry name" value="Ig-like_ice"/>
</dbReference>
<dbReference type="PANTHER" id="PTHR34677:SF3">
    <property type="entry name" value="BACTERIAL IG-LIKE DOMAIN-CONTAINING PROTEIN"/>
    <property type="match status" value="1"/>
</dbReference>
<dbReference type="SUPFAM" id="SSF49313">
    <property type="entry name" value="Cadherin-like"/>
    <property type="match status" value="1"/>
</dbReference>
<proteinExistence type="predicted"/>
<dbReference type="SUPFAM" id="SSF53300">
    <property type="entry name" value="vWA-like"/>
    <property type="match status" value="1"/>
</dbReference>
<feature type="compositionally biased region" description="Low complexity" evidence="2">
    <location>
        <begin position="66"/>
        <end position="77"/>
    </location>
</feature>
<evidence type="ECO:0000256" key="2">
    <source>
        <dbReference type="SAM" id="MobiDB-lite"/>
    </source>
</evidence>
<feature type="domain" description="VWFA" evidence="3">
    <location>
        <begin position="3603"/>
        <end position="3844"/>
    </location>
</feature>
<feature type="domain" description="Cadherin" evidence="4">
    <location>
        <begin position="3194"/>
        <end position="3284"/>
    </location>
</feature>
<name>B0TJ59_SHEHH</name>
<dbReference type="InterPro" id="IPR036465">
    <property type="entry name" value="vWFA_dom_sf"/>
</dbReference>
<dbReference type="PROSITE" id="PS50234">
    <property type="entry name" value="VWFA"/>
    <property type="match status" value="1"/>
</dbReference>
<dbReference type="InterPro" id="IPR015919">
    <property type="entry name" value="Cadherin-like_sf"/>
</dbReference>
<dbReference type="eggNOG" id="COG2304">
    <property type="taxonomic scope" value="Bacteria"/>
</dbReference>
<dbReference type="InterPro" id="IPR041339">
    <property type="entry name" value="Ig-like_bac"/>
</dbReference>
<feature type="compositionally biased region" description="Polar residues" evidence="2">
    <location>
        <begin position="141"/>
        <end position="150"/>
    </location>
</feature>
<dbReference type="Pfam" id="PF17963">
    <property type="entry name" value="Big_9"/>
    <property type="match status" value="2"/>
</dbReference>
<dbReference type="NCBIfam" id="NF012196">
    <property type="entry name" value="Ig_like_ice"/>
    <property type="match status" value="18"/>
</dbReference>
<feature type="region of interest" description="Disordered" evidence="2">
    <location>
        <begin position="97"/>
        <end position="122"/>
    </location>
</feature>
<evidence type="ECO:0000313" key="6">
    <source>
        <dbReference type="Proteomes" id="UP000001317"/>
    </source>
</evidence>
<dbReference type="eggNOG" id="COG2931">
    <property type="taxonomic scope" value="Bacteria"/>
</dbReference>
<sequence>MKSIITTQAGHIQNLNGIVTATINGSVQQLSEGELVPAGTNISIAEDSFVEIMMDDGSAITSDQISNTSLNSTSDSLPNEDETLTEIEEIQALIASGEDPTQGPDTAAGEQAGNQGGSSHVSIARSGSETIADAGFNTSGQTLTQAAGSSDTEETNTLDSPTNTINDTNTIDEDGTATGNVLDNDSDIDSDLTVANFEVNGETYTAGTTVELEGGSLVITEDGSYTFTPNDNWNGTVPVITYTTNTGESATLTLEVTPVDDPSILANDSNTIDEDTVATGNVLDNDMDADDALSVVSFEVNGETYTAGSTVELEGGSLVINEDGSYTFTPNDNWNGSVPVITYTTNTGESATLTLEVTPVDDPSILANDSNTVDEDTVATGNVLDNDSDIDSDLTVANFEVNGETYTAGTTVELEGGSLGINDDGSYTFTPNENWNGTVPVITYITDTGSSATLTLEVTPVDDPSILTNDSNTIDEDTVATGNVLDNDSDIDSHLTVANFEVNGETYTAGTTVELEGGSLVINEDGSYTFTPNDNWNGSVPVITYTTNTGESATLTLEVTPAIDGAPQVTITTDENNDALISFDELGETSTIDITIDLTTTGAIAGDTLTVNGVDIILSQDHIDANLVDLTLPSPGEGNEIIVTATVTDQAGNTSPEGSDSAILDTQTEASISVDNITADDILNAAEAAGDVTVTGTVGGDAAIGDSVTMTINGTDYSTKVIDLGNGVLGFSLEVAGSDLAIDTSFTATVTGSDDANNPFSATTESTHTVDSGASATISVDNITADDILNAAEAAGDVTVTGTVGGDAAIGDSVTMTINGTDYSTKVIDLGNGVLGFSLEVAGSDLAIDTSFTATVTGSDDANNPFSATTESTHTVDSGASATISVDNITADDILNAAEAAGDVTVTGTVGGDAAIGDSVTMTINGTDYSTKVIDLGNGVLGFSLEVAGSDLAIDTSFTATVTGSDDANNPFSATTESTHTVDSGASATISVDNITADDILNAAEAAGDVTVTGTVGGDAAIGDSVTMTINGTDYSTKVIDLGNGVLGFSLEVAGSDLALDTSFTATVTGSDDANNPFSATTESTHTVDSGASATISVDNITADDILNAAEAAGDVTVTGTVGGDAAIGDSVTMTINGTDYSTKVIDLGNGVLGFSLEVAGSDLAIDTSFTATVTGSDDANNPFSATTESTHTVDSGASATISVDNITADDILNAAEAAGDVTVTGTVGGDAAIGDSVTMTINGTDYSTKVIDLGNGVLGFSLEVAGSDLAIDTSFTATVTGSDDANNPFSATTESTHTVDSGASATISVDNITADDILNAAEAAGDVTVTGTVGGDAAIGDSVTMTINGTDYSTKVIDLGNGVLGFSLEVAGSDLALDTSFTATVTGSDDANNPFSATTESTHTVDSGASATISVDNITADDILNAAEAAGDVTVTGTVGGDAAIGDSVTMTINGTDYSTKVIDLGNGVLGFSLEVAGSDLALDTSFTATVTGSDDANNPFSATTESTHTVDSGASATISVDNITADDILNAAEAAGDVTVTGTVGGDAAIGDSVTMTINGTDYSTKVIDLGNGVLGFSLEVAGSDLALDTSFTATVTGSDDANNPFSATTESTHTVDSGASATISVDNITADDILNAAEAAGDVTVTGTVGGDAAIGDSVTMTINGTDYSTKVIDLGNGVLGFSLEVAGSDLALDTSFTATVTGSDDANNPFSATTESTHTVDSGASATISVDNITADDILNAAEAAGDVTVTGTVGGDAAIGDSVTMTINGTDYSTKVIDLGNGVLGFSLEVAGSDLALDTSFTATVTGSDDANNPFSATTESTHTVDSGASATISVDNITADDILNAAEAAGDVTVTGTVGGDAAIGDSVTMTINGTDYSTKVIDLGNGVLGFSLEVAGSDLALDTSFTATVTGSDDANNPFSATTESTHTVDSGASATISVDNITADDILNAAEAAGDVTVTGTVGGDAAIGDSVTMTINGTDYSTKVIDLGNGVLGFSLEVAGSDLALDTSFTATVTGSDDANNPFSATTESTHTVDSGASATISVDNITADDILNAAEAAGDVTVTGTVGGDAAIGDSVTMTINGTDYSTKVIDLGNGVLGFSLEVAGSDLALDTSFTATVTGSDDANNPFSATTESTHTVDSGASATISVDNITADDILNAAEAAGDVTVTGTVGGDAAIGDSVTMTINGTDYSTKVIDLGNGVLGFSLEVAGSDLALDTSFTATVTGSDDANNPFSATTESTHTVDSGASATISVDNITADDILNAAEAAGDVTVTGTVGGDAAIGDSVTMTINGTDYSTKVIDLGNGVLGFSLEVAGSDLAIDTSFTATVTGSDDANNPFSATTESTHTVDSGASATISVDNITADDILNAAEAAGDVTVTGTVGGDAAIGDSVTMTINGTDYSTKVIDLGNGVLGFSLEVAGSDLAIDTSFTATVTGSDDANNPFSATTESTHTVDSGASATISVDNITADDILNAAEAAGDVTVTGTVGGDAAIGDSVTMTINGTDYSTKVIDLGNGVLGFSLEVAGSDLALDTSFTATVTGSDDANNPFSASTESTHTVDISVANAPVVKIIDDNNPDNEVLSESEIGDNDVQVQVQIDKTDFTSNGTVQLTINNGMSVTTLTLSLALNGIDIIALDGDGLAVNGFSYDAINGIISWTETTPADGKMIKVTASQTDEAGNESGSSQDLATVRYDTETALGQVTEGTVSNLLTLPDGITFEGTTALGGSISIVNGNYVYTAPVRDHGDNESDQDSFSIINADGTLSTFTIDITDTSPVAINDTGTFEIGLNVVTQGTVGLLDNDTIVDHSSEDPATVYQIQGADGSWVNLVNGSATVDGLYGKLTVNSDGSYSYESTLDTSAQASEGADAILEVFDLYGFTDNRLFNGDNLDLGALDSTAQALINIRASGGQAKPGIGVSGNGKDDISGSESLLVSLETSSTSMQFGVNELNANQGDLAWSVYDENGNLVASGVFSSDSNSGALQTLNISTDTAFQYVVLSYTDSNNGFVVDSISYTPAIGAVDESFNYTVIDNDGSVSDSATLDLNGTPDTTTTAINDFKVTEEGITTFGNVLSNDSYIDSSLAVTSFKVAGQSGQHSAGKNVINIKGGKLTLDSDGEYTFTPNKHWNGEVPVITYTTNTGAEATLTINVTPVDSAPEFRSGTDVEGDAANIDAYDFGFKPEDSNNGTLVGTVIADDPDKNDNLTYSFEGGSLTNGVFTIDANSGEITLNQDIDDADLGSFSLDVVVTDSTGLTDTATVAIDLTNVNEPPLATDDYFGVGLNSHYYSYNDSTDGGNLSSVSQVRDFINSNEADATFTATTLNYAKGGGNLGTGTSLQSFLGDDAASLSNDPGNSSDAILHMQGSVQLDAGTYGLKVTADDGYSVLIDGVVVAEVSRNQSSSTRVPGDDGHIYFDITDPGAHSIEVIYWDQGGAYQLNIELGVFDQNNQQIGDYTPLGDQIIANGVVVLEDTPFTFTADSILANDTDPDGDILSIISVGNAENGTVELDVDGNVVFTPDTGYSGSASYDYTVQDEDGLTDTATVYFDVTPTRDYGFVGGTDGDNTLQGTEDHDVIVSDTTGIQIVQGENYNFAFILDSSGSMGNGAVNTAKSQLIEVFKSLQAATSGMHSGTVNIAVIDFSTSAITSISVNIQDLDIDALINNSNDAWKAITSGGRTDYIDAFDAAADWFNSSLVTNNAGNNLTYFITDGKHNEGGDTNAAFDVLAGLSDVEAVGIKTSIDVDDIIPYDTDGVVKAKVSVGNLASVILGSEQQLIQGDDKVNAGEGNDIIFGDLVSFDGIDGQGFSALQAFVAQETNQQPTNVTVQDIHEFISSNTHLFGESNTDDGADTLEGGEGNDILFGQGGNDELIGGLGADTLIGGLGDDKLTGNEGADTFVWDRNSIDNSDPTDRNTDHITDFNMAEDKLDLSDILQGDTVSELAQHLSFTDENGSTSINIDTDGNGSFDQHIVLDGVDLIGQFGSDEADIISGLLGSNGEGPLIVSTSTGDPVTQAVNGPDPLEEQLSPNGFVML</sequence>
<dbReference type="InterPro" id="IPR001343">
    <property type="entry name" value="Hemolysn_Ca-bd"/>
</dbReference>
<evidence type="ECO:0000259" key="3">
    <source>
        <dbReference type="PROSITE" id="PS50234"/>
    </source>
</evidence>
<gene>
    <name evidence="5" type="ordered locus">Shal_3922</name>
</gene>
<accession>B0TJ59</accession>
<dbReference type="Gene3D" id="2.60.40.1200">
    <property type="match status" value="5"/>
</dbReference>
<dbReference type="Gene3D" id="2.60.40.60">
    <property type="entry name" value="Cadherins"/>
    <property type="match status" value="1"/>
</dbReference>
<protein>
    <submittedName>
        <fullName evidence="5">Outer membrane adhesin like protein</fullName>
    </submittedName>
</protein>
<keyword evidence="6" id="KW-1185">Reference proteome</keyword>
<dbReference type="RefSeq" id="WP_012278979.1">
    <property type="nucleotide sequence ID" value="NC_010334.1"/>
</dbReference>
<dbReference type="KEGG" id="shl:Shal_3922"/>
<dbReference type="InterPro" id="IPR011049">
    <property type="entry name" value="Serralysin-like_metalloprot_C"/>
</dbReference>
<dbReference type="InterPro" id="IPR013783">
    <property type="entry name" value="Ig-like_fold"/>
</dbReference>
<dbReference type="Pfam" id="PF18200">
    <property type="entry name" value="Big_11"/>
    <property type="match status" value="4"/>
</dbReference>